<evidence type="ECO:0000313" key="7">
    <source>
        <dbReference type="RefSeq" id="XP_035450141.1"/>
    </source>
</evidence>
<dbReference type="OrthoDB" id="300500at2759"/>
<keyword evidence="6" id="KW-1185">Reference proteome</keyword>
<dbReference type="RefSeq" id="XP_035450141.1">
    <property type="nucleotide sequence ID" value="XM_035594248.2"/>
</dbReference>
<sequence>MGTTKDRERRTSHWTNLMQEFSEKHKEVCRATPVDPSGTRTIMKKFKTNSRYQGGWGPLGMTGYGEYTFPNGVVYKGEFKEGMFHGNGELIYNPDPAEGHSVIRGNWENGTMTSRSIHFSNTLEYNEHKWAYCQQPDRRFDIEYATSIQPAGKSYLTARQPTIEIPPGYYDTGDGLYNPKTKVIYNHRDLTSIKRAPSQREQRWIVENCRVGDVKPLGPRPDLYETYEQPTLLLAQPPPPPATSLTSRISSQFDIEHQKPLRDFYNPSKLRSASMQRPPRRKFRPAN</sequence>
<comment type="subcellular location">
    <subcellularLocation>
        <location evidence="1">Cell projection</location>
        <location evidence="1">Cilium</location>
        <location evidence="1">Flagellum</location>
    </subcellularLocation>
</comment>
<evidence type="ECO:0000313" key="8">
    <source>
        <dbReference type="RefSeq" id="XP_050563323.1"/>
    </source>
</evidence>
<feature type="region of interest" description="Disordered" evidence="5">
    <location>
        <begin position="256"/>
        <end position="287"/>
    </location>
</feature>
<dbReference type="PANTHER" id="PTHR46437">
    <property type="entry name" value="MORN REPEAT-CONTAINING PROTEIN 5"/>
    <property type="match status" value="1"/>
</dbReference>
<name>A0A9R0DES8_SPOFR</name>
<keyword evidence="2" id="KW-0282">Flagellum</keyword>
<evidence type="ECO:0000256" key="4">
    <source>
        <dbReference type="ARBA" id="ARBA00023273"/>
    </source>
</evidence>
<evidence type="ECO:0000256" key="1">
    <source>
        <dbReference type="ARBA" id="ARBA00004230"/>
    </source>
</evidence>
<keyword evidence="4" id="KW-0966">Cell projection</keyword>
<accession>A0A9R0DES8</accession>
<dbReference type="GO" id="GO:0031514">
    <property type="term" value="C:motile cilium"/>
    <property type="evidence" value="ECO:0007669"/>
    <property type="project" value="UniProtKB-SubCell"/>
</dbReference>
<dbReference type="AlphaFoldDB" id="A0A9R0DES8"/>
<evidence type="ECO:0000256" key="3">
    <source>
        <dbReference type="ARBA" id="ARBA00023069"/>
    </source>
</evidence>
<proteinExistence type="predicted"/>
<feature type="compositionally biased region" description="Basic residues" evidence="5">
    <location>
        <begin position="278"/>
        <end position="287"/>
    </location>
</feature>
<reference evidence="7 8" key="1">
    <citation type="submission" date="2025-04" db="UniProtKB">
        <authorList>
            <consortium name="RefSeq"/>
        </authorList>
    </citation>
    <scope>IDENTIFICATION</scope>
    <source>
        <tissue evidence="7 8">Whole larval tissue</tissue>
    </source>
</reference>
<dbReference type="RefSeq" id="XP_050563323.1">
    <property type="nucleotide sequence ID" value="XM_050707366.1"/>
</dbReference>
<keyword evidence="3" id="KW-0969">Cilium</keyword>
<evidence type="ECO:0000313" key="6">
    <source>
        <dbReference type="Proteomes" id="UP000829999"/>
    </source>
</evidence>
<dbReference type="GeneID" id="118276085"/>
<evidence type="ECO:0000256" key="5">
    <source>
        <dbReference type="SAM" id="MobiDB-lite"/>
    </source>
</evidence>
<dbReference type="Proteomes" id="UP000829999">
    <property type="component" value="Chromosome 31"/>
</dbReference>
<organism evidence="6 7">
    <name type="scientific">Spodoptera frugiperda</name>
    <name type="common">Fall armyworm</name>
    <dbReference type="NCBI Taxonomy" id="7108"/>
    <lineage>
        <taxon>Eukaryota</taxon>
        <taxon>Metazoa</taxon>
        <taxon>Ecdysozoa</taxon>
        <taxon>Arthropoda</taxon>
        <taxon>Hexapoda</taxon>
        <taxon>Insecta</taxon>
        <taxon>Pterygota</taxon>
        <taxon>Neoptera</taxon>
        <taxon>Endopterygota</taxon>
        <taxon>Lepidoptera</taxon>
        <taxon>Glossata</taxon>
        <taxon>Ditrysia</taxon>
        <taxon>Noctuoidea</taxon>
        <taxon>Noctuidae</taxon>
        <taxon>Amphipyrinae</taxon>
        <taxon>Spodoptera</taxon>
    </lineage>
</organism>
<dbReference type="Gene3D" id="2.20.110.10">
    <property type="entry name" value="Histone H3 K4-specific methyltransferase SET7/9 N-terminal domain"/>
    <property type="match status" value="1"/>
</dbReference>
<gene>
    <name evidence="7 8" type="primary">LOC118276085</name>
</gene>
<protein>
    <submittedName>
        <fullName evidence="7 8">MORN repeat-containing protein 5-like</fullName>
    </submittedName>
</protein>
<dbReference type="InterPro" id="IPR042814">
    <property type="entry name" value="Morn5"/>
</dbReference>
<dbReference type="SUPFAM" id="SSF82185">
    <property type="entry name" value="Histone H3 K4-specific methyltransferase SET7/9 N-terminal domain"/>
    <property type="match status" value="1"/>
</dbReference>
<dbReference type="PANTHER" id="PTHR46437:SF1">
    <property type="entry name" value="MORN REPEAT-CONTAINING PROTEIN 5"/>
    <property type="match status" value="1"/>
</dbReference>
<evidence type="ECO:0000256" key="2">
    <source>
        <dbReference type="ARBA" id="ARBA00022846"/>
    </source>
</evidence>